<gene>
    <name evidence="8" type="ORF">NECAME_04539</name>
</gene>
<organism evidence="8 9">
    <name type="scientific">Necator americanus</name>
    <name type="common">Human hookworm</name>
    <dbReference type="NCBI Taxonomy" id="51031"/>
    <lineage>
        <taxon>Eukaryota</taxon>
        <taxon>Metazoa</taxon>
        <taxon>Ecdysozoa</taxon>
        <taxon>Nematoda</taxon>
        <taxon>Chromadorea</taxon>
        <taxon>Rhabditida</taxon>
        <taxon>Rhabditina</taxon>
        <taxon>Rhabditomorpha</taxon>
        <taxon>Strongyloidea</taxon>
        <taxon>Ancylostomatidae</taxon>
        <taxon>Bunostominae</taxon>
        <taxon>Necator</taxon>
    </lineage>
</organism>
<dbReference type="Pfam" id="PF06079">
    <property type="entry name" value="Apyrase"/>
    <property type="match status" value="1"/>
</dbReference>
<feature type="chain" id="PRO_5013357024" evidence="7">
    <location>
        <begin position="16"/>
        <end position="338"/>
    </location>
</feature>
<evidence type="ECO:0000256" key="5">
    <source>
        <dbReference type="ARBA" id="ARBA00025738"/>
    </source>
</evidence>
<dbReference type="OMA" id="IHEAVHW"/>
<dbReference type="STRING" id="51031.W2SRB7"/>
<dbReference type="GO" id="GO:0004382">
    <property type="term" value="F:GDP phosphatase activity"/>
    <property type="evidence" value="ECO:0007669"/>
    <property type="project" value="TreeGrafter"/>
</dbReference>
<evidence type="ECO:0000313" key="8">
    <source>
        <dbReference type="EMBL" id="ETN72068.1"/>
    </source>
</evidence>
<evidence type="ECO:0000256" key="2">
    <source>
        <dbReference type="ARBA" id="ARBA00022723"/>
    </source>
</evidence>
<proteinExistence type="inferred from homology"/>
<dbReference type="OrthoDB" id="25028at2759"/>
<keyword evidence="4 6" id="KW-0106">Calcium</keyword>
<feature type="signal peptide" evidence="7">
    <location>
        <begin position="1"/>
        <end position="15"/>
    </location>
</feature>
<evidence type="ECO:0000256" key="3">
    <source>
        <dbReference type="ARBA" id="ARBA00022801"/>
    </source>
</evidence>
<keyword evidence="2 6" id="KW-0479">Metal-binding</keyword>
<dbReference type="InterPro" id="IPR009283">
    <property type="entry name" value="Apyrase"/>
</dbReference>
<feature type="binding site" evidence="6">
    <location>
        <position position="270"/>
    </location>
    <ligand>
        <name>Ca(2+)</name>
        <dbReference type="ChEBI" id="CHEBI:29108"/>
    </ligand>
</feature>
<dbReference type="InterPro" id="IPR036258">
    <property type="entry name" value="Apyrase_sf"/>
</dbReference>
<sequence length="338" mass="38598">MHFAVFAFLLVSVTGYPINDELLLPFSIIGDMDSLSRDGDIWYSPMSIGTLALNANRTTAFVHWTSSHNYTSKLNYDNRGMELSDLKYYNGKLMAVEDKTGVIYWIDGKKAIPWVILSEADNTAEGFFKGEWLTVKDNFLYCGSIGKEKTTDIGEFLDDNPMFVKKISAEGIVQTENWVKYYIALRSAIDIHFPGYVIHEAVQWSDVHKKWFFLPRHLSKLAYNNYSTEETGEYFFLIFRRANVLLAASEEFDDISAIAIGREIVTRGFSAFQFVPRTNDTIIVALKTEELHGKPFASFVMVFTINGDIILDETRIPGDIKYEGLEFLYEQNFKSLTA</sequence>
<feature type="binding site" evidence="6">
    <location>
        <position position="200"/>
    </location>
    <ligand>
        <name>Ca(2+)</name>
        <dbReference type="ChEBI" id="CHEBI:29108"/>
    </ligand>
</feature>
<dbReference type="GO" id="GO:0045134">
    <property type="term" value="F:UDP phosphatase activity"/>
    <property type="evidence" value="ECO:0007669"/>
    <property type="project" value="TreeGrafter"/>
</dbReference>
<dbReference type="AlphaFoldDB" id="W2SRB7"/>
<feature type="binding site" evidence="6">
    <location>
        <position position="84"/>
    </location>
    <ligand>
        <name>Ca(2+)</name>
        <dbReference type="ChEBI" id="CHEBI:29108"/>
    </ligand>
</feature>
<comment type="cofactor">
    <cofactor evidence="1 6">
        <name>Ca(2+)</name>
        <dbReference type="ChEBI" id="CHEBI:29108"/>
    </cofactor>
</comment>
<feature type="binding site" evidence="6">
    <location>
        <position position="131"/>
    </location>
    <ligand>
        <name>Ca(2+)</name>
        <dbReference type="ChEBI" id="CHEBI:29108"/>
    </ligand>
</feature>
<name>W2SRB7_NECAM</name>
<comment type="similarity">
    <text evidence="5">Belongs to the apyrase family.</text>
</comment>
<dbReference type="Gene3D" id="2.120.10.100">
    <property type="entry name" value="Apyrase"/>
    <property type="match status" value="1"/>
</dbReference>
<feature type="binding site" evidence="6">
    <location>
        <position position="323"/>
    </location>
    <ligand>
        <name>Ca(2+)</name>
        <dbReference type="ChEBI" id="CHEBI:29108"/>
    </ligand>
</feature>
<dbReference type="KEGG" id="nai:NECAME_04539"/>
<dbReference type="Proteomes" id="UP000053676">
    <property type="component" value="Unassembled WGS sequence"/>
</dbReference>
<feature type="binding site" evidence="6">
    <location>
        <position position="85"/>
    </location>
    <ligand>
        <name>Ca(2+)</name>
        <dbReference type="ChEBI" id="CHEBI:29108"/>
    </ligand>
</feature>
<dbReference type="SUPFAM" id="SSF101887">
    <property type="entry name" value="Apyrase"/>
    <property type="match status" value="1"/>
</dbReference>
<evidence type="ECO:0000256" key="7">
    <source>
        <dbReference type="SAM" id="SignalP"/>
    </source>
</evidence>
<dbReference type="GO" id="GO:0005509">
    <property type="term" value="F:calcium ion binding"/>
    <property type="evidence" value="ECO:0007669"/>
    <property type="project" value="InterPro"/>
</dbReference>
<dbReference type="EMBL" id="KI665761">
    <property type="protein sequence ID" value="ETN72068.1"/>
    <property type="molecule type" value="Genomic_DNA"/>
</dbReference>
<keyword evidence="9" id="KW-1185">Reference proteome</keyword>
<dbReference type="GO" id="GO:0030166">
    <property type="term" value="P:proteoglycan biosynthetic process"/>
    <property type="evidence" value="ECO:0007669"/>
    <property type="project" value="TreeGrafter"/>
</dbReference>
<keyword evidence="7" id="KW-0732">Signal</keyword>
<evidence type="ECO:0000313" key="9">
    <source>
        <dbReference type="Proteomes" id="UP000053676"/>
    </source>
</evidence>
<evidence type="ECO:0000256" key="1">
    <source>
        <dbReference type="ARBA" id="ARBA00001913"/>
    </source>
</evidence>
<dbReference type="PANTHER" id="PTHR13023:SF2">
    <property type="entry name" value="SOLUBLE CALCIUM-ACTIVATED NUCLEOTIDASE 1"/>
    <property type="match status" value="1"/>
</dbReference>
<protein>
    <submittedName>
        <fullName evidence="8">Apyrase</fullName>
    </submittedName>
</protein>
<evidence type="ECO:0000256" key="4">
    <source>
        <dbReference type="ARBA" id="ARBA00022837"/>
    </source>
</evidence>
<accession>W2SRB7</accession>
<keyword evidence="3" id="KW-0378">Hydrolase</keyword>
<reference evidence="9" key="1">
    <citation type="journal article" date="2014" name="Nat. Genet.">
        <title>Genome of the human hookworm Necator americanus.</title>
        <authorList>
            <person name="Tang Y.T."/>
            <person name="Gao X."/>
            <person name="Rosa B.A."/>
            <person name="Abubucker S."/>
            <person name="Hallsworth-Pepin K."/>
            <person name="Martin J."/>
            <person name="Tyagi R."/>
            <person name="Heizer E."/>
            <person name="Zhang X."/>
            <person name="Bhonagiri-Palsikar V."/>
            <person name="Minx P."/>
            <person name="Warren W.C."/>
            <person name="Wang Q."/>
            <person name="Zhan B."/>
            <person name="Hotez P.J."/>
            <person name="Sternberg P.W."/>
            <person name="Dougall A."/>
            <person name="Gaze S.T."/>
            <person name="Mulvenna J."/>
            <person name="Sotillo J."/>
            <person name="Ranganathan S."/>
            <person name="Rabelo E.M."/>
            <person name="Wilson R.K."/>
            <person name="Felgner P.L."/>
            <person name="Bethony J."/>
            <person name="Hawdon J.M."/>
            <person name="Gasser R.B."/>
            <person name="Loukas A."/>
            <person name="Mitreva M."/>
        </authorList>
    </citation>
    <scope>NUCLEOTIDE SEQUENCE [LARGE SCALE GENOMIC DNA]</scope>
</reference>
<dbReference type="FunFam" id="2.120.10.100:FF:000001">
    <property type="entry name" value="Soluble calcium-activated nucleotidase 1"/>
    <property type="match status" value="1"/>
</dbReference>
<dbReference type="PANTHER" id="PTHR13023">
    <property type="entry name" value="APYRASE"/>
    <property type="match status" value="1"/>
</dbReference>
<evidence type="ECO:0000256" key="6">
    <source>
        <dbReference type="PIRSR" id="PIRSR609283-1"/>
    </source>
</evidence>